<feature type="region of interest" description="Disordered" evidence="5">
    <location>
        <begin position="442"/>
        <end position="465"/>
    </location>
</feature>
<feature type="chain" id="PRO_5021717370" evidence="6">
    <location>
        <begin position="22"/>
        <end position="465"/>
    </location>
</feature>
<dbReference type="EC" id="3.1.6.1" evidence="8"/>
<dbReference type="GO" id="GO:0004065">
    <property type="term" value="F:arylsulfatase activity"/>
    <property type="evidence" value="ECO:0007669"/>
    <property type="project" value="UniProtKB-EC"/>
</dbReference>
<keyword evidence="4" id="KW-0106">Calcium</keyword>
<evidence type="ECO:0000256" key="1">
    <source>
        <dbReference type="ARBA" id="ARBA00008779"/>
    </source>
</evidence>
<evidence type="ECO:0000256" key="4">
    <source>
        <dbReference type="ARBA" id="ARBA00022837"/>
    </source>
</evidence>
<dbReference type="Gene3D" id="3.30.1120.10">
    <property type="match status" value="1"/>
</dbReference>
<dbReference type="PANTHER" id="PTHR42693">
    <property type="entry name" value="ARYLSULFATASE FAMILY MEMBER"/>
    <property type="match status" value="1"/>
</dbReference>
<dbReference type="CDD" id="cd16145">
    <property type="entry name" value="ARS_like"/>
    <property type="match status" value="1"/>
</dbReference>
<dbReference type="InterPro" id="IPR000917">
    <property type="entry name" value="Sulfatase_N"/>
</dbReference>
<keyword evidence="2" id="KW-0479">Metal-binding</keyword>
<keyword evidence="9" id="KW-1185">Reference proteome</keyword>
<evidence type="ECO:0000313" key="9">
    <source>
        <dbReference type="Proteomes" id="UP000317318"/>
    </source>
</evidence>
<dbReference type="InterPro" id="IPR017850">
    <property type="entry name" value="Alkaline_phosphatase_core_sf"/>
</dbReference>
<dbReference type="RefSeq" id="WP_310820327.1">
    <property type="nucleotide sequence ID" value="NZ_CP036268.1"/>
</dbReference>
<dbReference type="EMBL" id="CP036268">
    <property type="protein sequence ID" value="QDT37869.1"/>
    <property type="molecule type" value="Genomic_DNA"/>
</dbReference>
<evidence type="ECO:0000313" key="8">
    <source>
        <dbReference type="EMBL" id="QDT37869.1"/>
    </source>
</evidence>
<dbReference type="Gene3D" id="3.40.720.10">
    <property type="entry name" value="Alkaline Phosphatase, subunit A"/>
    <property type="match status" value="1"/>
</dbReference>
<evidence type="ECO:0000256" key="3">
    <source>
        <dbReference type="ARBA" id="ARBA00022801"/>
    </source>
</evidence>
<evidence type="ECO:0000256" key="5">
    <source>
        <dbReference type="SAM" id="MobiDB-lite"/>
    </source>
</evidence>
<dbReference type="KEGG" id="svp:Pan189_22520"/>
<evidence type="ECO:0000259" key="7">
    <source>
        <dbReference type="Pfam" id="PF00884"/>
    </source>
</evidence>
<dbReference type="PANTHER" id="PTHR42693:SF53">
    <property type="entry name" value="ENDO-4-O-SULFATASE"/>
    <property type="match status" value="1"/>
</dbReference>
<comment type="similarity">
    <text evidence="1">Belongs to the sulfatase family.</text>
</comment>
<proteinExistence type="inferred from homology"/>
<dbReference type="PROSITE" id="PS00523">
    <property type="entry name" value="SULFATASE_1"/>
    <property type="match status" value="1"/>
</dbReference>
<dbReference type="GO" id="GO:0046872">
    <property type="term" value="F:metal ion binding"/>
    <property type="evidence" value="ECO:0007669"/>
    <property type="project" value="UniProtKB-KW"/>
</dbReference>
<dbReference type="AlphaFoldDB" id="A0A517R1V5"/>
<feature type="domain" description="Sulfatase N-terminal" evidence="7">
    <location>
        <begin position="28"/>
        <end position="357"/>
    </location>
</feature>
<reference evidence="8 9" key="1">
    <citation type="submission" date="2019-02" db="EMBL/GenBank/DDBJ databases">
        <title>Deep-cultivation of Planctomycetes and their phenomic and genomic characterization uncovers novel biology.</title>
        <authorList>
            <person name="Wiegand S."/>
            <person name="Jogler M."/>
            <person name="Boedeker C."/>
            <person name="Pinto D."/>
            <person name="Vollmers J."/>
            <person name="Rivas-Marin E."/>
            <person name="Kohn T."/>
            <person name="Peeters S.H."/>
            <person name="Heuer A."/>
            <person name="Rast P."/>
            <person name="Oberbeckmann S."/>
            <person name="Bunk B."/>
            <person name="Jeske O."/>
            <person name="Meyerdierks A."/>
            <person name="Storesund J.E."/>
            <person name="Kallscheuer N."/>
            <person name="Luecker S."/>
            <person name="Lage O.M."/>
            <person name="Pohl T."/>
            <person name="Merkel B.J."/>
            <person name="Hornburger P."/>
            <person name="Mueller R.-W."/>
            <person name="Bruemmer F."/>
            <person name="Labrenz M."/>
            <person name="Spormann A.M."/>
            <person name="Op den Camp H."/>
            <person name="Overmann J."/>
            <person name="Amann R."/>
            <person name="Jetten M.S.M."/>
            <person name="Mascher T."/>
            <person name="Medema M.H."/>
            <person name="Devos D.P."/>
            <person name="Kaster A.-K."/>
            <person name="Ovreas L."/>
            <person name="Rohde M."/>
            <person name="Galperin M.Y."/>
            <person name="Jogler C."/>
        </authorList>
    </citation>
    <scope>NUCLEOTIDE SEQUENCE [LARGE SCALE GENOMIC DNA]</scope>
    <source>
        <strain evidence="8 9">Pan189</strain>
    </source>
</reference>
<protein>
    <submittedName>
        <fullName evidence="8">Arylsulfatase</fullName>
        <ecNumber evidence="8">3.1.6.1</ecNumber>
    </submittedName>
</protein>
<dbReference type="Proteomes" id="UP000317318">
    <property type="component" value="Chromosome"/>
</dbReference>
<feature type="signal peptide" evidence="6">
    <location>
        <begin position="1"/>
        <end position="21"/>
    </location>
</feature>
<dbReference type="Pfam" id="PF00884">
    <property type="entry name" value="Sulfatase"/>
    <property type="match status" value="1"/>
</dbReference>
<organism evidence="8 9">
    <name type="scientific">Stratiformator vulcanicus</name>
    <dbReference type="NCBI Taxonomy" id="2527980"/>
    <lineage>
        <taxon>Bacteria</taxon>
        <taxon>Pseudomonadati</taxon>
        <taxon>Planctomycetota</taxon>
        <taxon>Planctomycetia</taxon>
        <taxon>Planctomycetales</taxon>
        <taxon>Planctomycetaceae</taxon>
        <taxon>Stratiformator</taxon>
    </lineage>
</organism>
<gene>
    <name evidence="8" type="primary">atsA_26</name>
    <name evidence="8" type="ORF">Pan189_22520</name>
</gene>
<name>A0A517R1V5_9PLAN</name>
<evidence type="ECO:0000256" key="6">
    <source>
        <dbReference type="SAM" id="SignalP"/>
    </source>
</evidence>
<keyword evidence="6" id="KW-0732">Signal</keyword>
<dbReference type="SUPFAM" id="SSF53649">
    <property type="entry name" value="Alkaline phosphatase-like"/>
    <property type="match status" value="1"/>
</dbReference>
<dbReference type="InterPro" id="IPR024607">
    <property type="entry name" value="Sulfatase_CS"/>
</dbReference>
<keyword evidence="3 8" id="KW-0378">Hydrolase</keyword>
<dbReference type="InterPro" id="IPR050738">
    <property type="entry name" value="Sulfatase"/>
</dbReference>
<evidence type="ECO:0000256" key="2">
    <source>
        <dbReference type="ARBA" id="ARBA00022723"/>
    </source>
</evidence>
<sequence precursor="true">MSLLRSGFALAIFLSTTHCFAAGSGEPPNIVFIMVDDMGAADLSSYGSKVLETPRIDSLATDGMKFTQAYSGAPVCAPARCTLMTGYHNGHTSVRDNADGGVPLLEEDITIAELLHKADYVVGGFGKWGQGDIGTTGAAERQGFDEFVGYYNQRHAHSYFPRYLIDTGEKLPLSNPHRINGDREGVDPIDEKLNVRRQFAQDVIFDRTLKFIRKHADERFFCYVPWTPPHGSFQLPKNDPHWLKFKDKRWSLKARGHAAFCEMMDEQTGAVLDLLDELGLAENTIVFFTSDNGASKRFEGELDSSGHFRANKGEVYEGGIRVPLLVRWPGHIAAGSNSDLPTYFPDVMPTLCELAGIADAPPQNIDGISIVPTLVGQTDRQEKHEHMYWELKQERALRKGQWKVVRDGADAPLELFNLEDDPSEAKNLAELHPELAARLDEKMKNARVPARPQIGPEYPEGKRWR</sequence>
<accession>A0A517R1V5</accession>